<evidence type="ECO:0000256" key="12">
    <source>
        <dbReference type="HAMAP-Rule" id="MF_00071"/>
    </source>
</evidence>
<evidence type="ECO:0000256" key="3">
    <source>
        <dbReference type="ARBA" id="ARBA00022741"/>
    </source>
</evidence>
<feature type="binding site" evidence="12">
    <location>
        <begin position="17"/>
        <end position="22"/>
    </location>
    <ligand>
        <name>GTP</name>
        <dbReference type="ChEBI" id="CHEBI:37565"/>
    </ligand>
</feature>
<dbReference type="PANTHER" id="PTHR43512:SF4">
    <property type="entry name" value="TRANSLATION FACTOR GUF1 HOMOLOG, CHLOROPLASTIC"/>
    <property type="match status" value="1"/>
</dbReference>
<protein>
    <recommendedName>
        <fullName evidence="11 12">Elongation factor 4</fullName>
        <shortName evidence="12">EF-4</shortName>
        <ecNumber evidence="11 12">3.6.5.n1</ecNumber>
    </recommendedName>
    <alternativeName>
        <fullName evidence="12">Ribosomal back-translocase LepA</fullName>
    </alternativeName>
</protein>
<feature type="domain" description="Tr-type G" evidence="13">
    <location>
        <begin position="5"/>
        <end position="187"/>
    </location>
</feature>
<comment type="subcellular location">
    <subcellularLocation>
        <location evidence="12">Cell membrane</location>
        <topology evidence="12">Peripheral membrane protein</topology>
        <orientation evidence="12">Cytoplasmic side</orientation>
    </subcellularLocation>
</comment>
<dbReference type="SUPFAM" id="SSF54980">
    <property type="entry name" value="EF-G C-terminal domain-like"/>
    <property type="match status" value="2"/>
</dbReference>
<evidence type="ECO:0000256" key="9">
    <source>
        <dbReference type="ARBA" id="ARBA00057626"/>
    </source>
</evidence>
<dbReference type="SUPFAM" id="SSF52540">
    <property type="entry name" value="P-loop containing nucleoside triphosphate hydrolases"/>
    <property type="match status" value="1"/>
</dbReference>
<dbReference type="InterPro" id="IPR005225">
    <property type="entry name" value="Small_GTP-bd"/>
</dbReference>
<keyword evidence="4 12" id="KW-0378">Hydrolase</keyword>
<dbReference type="Gene3D" id="3.30.70.240">
    <property type="match status" value="1"/>
</dbReference>
<dbReference type="Gene3D" id="3.40.50.300">
    <property type="entry name" value="P-loop containing nucleotide triphosphate hydrolases"/>
    <property type="match status" value="1"/>
</dbReference>
<proteinExistence type="inferred from homology"/>
<dbReference type="FunFam" id="3.40.50.300:FF:000078">
    <property type="entry name" value="Elongation factor 4"/>
    <property type="match status" value="1"/>
</dbReference>
<dbReference type="GO" id="GO:0045727">
    <property type="term" value="P:positive regulation of translation"/>
    <property type="evidence" value="ECO:0007669"/>
    <property type="project" value="UniProtKB-UniRule"/>
</dbReference>
<evidence type="ECO:0000259" key="13">
    <source>
        <dbReference type="PROSITE" id="PS51722"/>
    </source>
</evidence>
<dbReference type="InterPro" id="IPR006297">
    <property type="entry name" value="EF-4"/>
</dbReference>
<dbReference type="Pfam" id="PF03144">
    <property type="entry name" value="GTP_EFTU_D2"/>
    <property type="match status" value="1"/>
</dbReference>
<dbReference type="GO" id="GO:0003924">
    <property type="term" value="F:GTPase activity"/>
    <property type="evidence" value="ECO:0007669"/>
    <property type="project" value="UniProtKB-UniRule"/>
</dbReference>
<dbReference type="InterPro" id="IPR000795">
    <property type="entry name" value="T_Tr_GTP-bd_dom"/>
</dbReference>
<dbReference type="PRINTS" id="PR00315">
    <property type="entry name" value="ELONGATNFCT"/>
</dbReference>
<dbReference type="InterPro" id="IPR027417">
    <property type="entry name" value="P-loop_NTPase"/>
</dbReference>
<evidence type="ECO:0000313" key="14">
    <source>
        <dbReference type="EMBL" id="AWT59665.1"/>
    </source>
</evidence>
<dbReference type="FunFam" id="3.30.70.2570:FF:000001">
    <property type="entry name" value="Translation factor GUF1, mitochondrial"/>
    <property type="match status" value="1"/>
</dbReference>
<dbReference type="FunFam" id="2.40.30.10:FF:000015">
    <property type="entry name" value="Translation factor GUF1, mitochondrial"/>
    <property type="match status" value="1"/>
</dbReference>
<organism evidence="14 15">
    <name type="scientific">Candidatus Moanibacter tarae</name>
    <dbReference type="NCBI Taxonomy" id="2200854"/>
    <lineage>
        <taxon>Bacteria</taxon>
        <taxon>Pseudomonadati</taxon>
        <taxon>Verrucomicrobiota</taxon>
        <taxon>Opitutia</taxon>
        <taxon>Puniceicoccales</taxon>
        <taxon>Puniceicoccales incertae sedis</taxon>
        <taxon>Candidatus Moanibacter</taxon>
    </lineage>
</organism>
<evidence type="ECO:0000256" key="1">
    <source>
        <dbReference type="ARBA" id="ARBA00005454"/>
    </source>
</evidence>
<dbReference type="EMBL" id="CP029803">
    <property type="protein sequence ID" value="AWT59665.1"/>
    <property type="molecule type" value="Genomic_DNA"/>
</dbReference>
<evidence type="ECO:0000256" key="7">
    <source>
        <dbReference type="ARBA" id="ARBA00023136"/>
    </source>
</evidence>
<evidence type="ECO:0000256" key="10">
    <source>
        <dbReference type="ARBA" id="ARBA00061052"/>
    </source>
</evidence>
<sequence length="598" mass="66586">MISIKNIRNFCIVAHIDHGKTTLSDRLLELTHTVEKREMKNQLLDSMDLERERGITIKSHPVAMNYRLPDGEEYLLNLIDTPGHVDFSYEVSRSLAACEGALLLVDASQGIEAQTVANASQAINQGLAVIPIINKIDLPGADIERTRQQLEDVLAIPGDEALEVSSKEGKGMQETLNAILKRVPEPRWASCEQTRILIFDSFYDPYKGVICYIRVFSGQITPGDRVLMMNLGSEAEIKEVGTFTPQMTSTETLGTGRVGYVVTNIKDVADVNLGDTMTGVINPAKKMLPGYKDVHPMVFSGIYPVDPGDFGKLKTSVGKLRLNDAAFGFQPETSVALGFGFRCGFLGLLHMEIVVERIRREYDLDIISTYPSVILQVRSHNGETIEVQNPINLPEAEKIDEIKEPMVQVSIHAPNKNIGDILNLIMEKRGICDRTETVDSSRVILNATLPLNEILVDFNDRLKSITRGYGSMDYRHAEYRSSDLVRLDIMVNGETVDAFSSIVHRKSAEEKGRVICEKLKDILPRQLFKVAIQAAIGGNVIARETLGSLRKDVTAKCYGGDITRKRKLLERQREGKKKMKQIGDVVIPQEAFMSLLKS</sequence>
<dbReference type="CDD" id="cd03699">
    <property type="entry name" value="EF4_II"/>
    <property type="match status" value="1"/>
</dbReference>
<dbReference type="EC" id="3.6.5.n1" evidence="11 12"/>
<dbReference type="InterPro" id="IPR035654">
    <property type="entry name" value="LepA_IV"/>
</dbReference>
<dbReference type="Gene3D" id="2.40.30.10">
    <property type="entry name" value="Translation factors"/>
    <property type="match status" value="1"/>
</dbReference>
<comment type="similarity">
    <text evidence="10">Belongs to the GTP-binding elongation factor family. LepA subfamily.</text>
</comment>
<accession>A0A2Z4AE15</accession>
<gene>
    <name evidence="12 14" type="primary">lepA</name>
    <name evidence="14" type="ORF">DF168_00858</name>
</gene>
<dbReference type="Pfam" id="PF06421">
    <property type="entry name" value="LepA_C"/>
    <property type="match status" value="1"/>
</dbReference>
<dbReference type="CDD" id="cd16260">
    <property type="entry name" value="EF4_III"/>
    <property type="match status" value="1"/>
</dbReference>
<name>A0A2Z4AE15_9BACT</name>
<dbReference type="InterPro" id="IPR038363">
    <property type="entry name" value="LepA_C_sf"/>
</dbReference>
<dbReference type="CDD" id="cd03709">
    <property type="entry name" value="lepA_C"/>
    <property type="match status" value="1"/>
</dbReference>
<dbReference type="FunFam" id="3.30.70.240:FF:000007">
    <property type="entry name" value="Translation factor GUF1, mitochondrial"/>
    <property type="match status" value="1"/>
</dbReference>
<dbReference type="NCBIfam" id="TIGR01393">
    <property type="entry name" value="lepA"/>
    <property type="match status" value="1"/>
</dbReference>
<evidence type="ECO:0000256" key="4">
    <source>
        <dbReference type="ARBA" id="ARBA00022801"/>
    </source>
</evidence>
<keyword evidence="2 12" id="KW-1003">Cell membrane</keyword>
<dbReference type="GO" id="GO:0005886">
    <property type="term" value="C:plasma membrane"/>
    <property type="evidence" value="ECO:0007669"/>
    <property type="project" value="UniProtKB-SubCell"/>
</dbReference>
<reference evidence="14 15" key="1">
    <citation type="submission" date="2018-06" db="EMBL/GenBank/DDBJ databases">
        <title>Draft Genome Sequence of a Novel Marine Bacterium Related to the Verrucomicrobia.</title>
        <authorList>
            <person name="Vosseberg J."/>
            <person name="Martijn J."/>
            <person name="Ettema T.J.G."/>
        </authorList>
    </citation>
    <scope>NUCLEOTIDE SEQUENCE [LARGE SCALE GENOMIC DNA]</scope>
    <source>
        <strain evidence="14">TARA_B100001123</strain>
    </source>
</reference>
<dbReference type="NCBIfam" id="TIGR00231">
    <property type="entry name" value="small_GTP"/>
    <property type="match status" value="1"/>
</dbReference>
<comment type="similarity">
    <text evidence="1 12">Belongs to the TRAFAC class translation factor GTPase superfamily. Classic translation factor GTPase family. LepA subfamily.</text>
</comment>
<dbReference type="InterPro" id="IPR004161">
    <property type="entry name" value="EFTu-like_2"/>
</dbReference>
<evidence type="ECO:0000256" key="2">
    <source>
        <dbReference type="ARBA" id="ARBA00022475"/>
    </source>
</evidence>
<keyword evidence="5 12" id="KW-0648">Protein biosynthesis</keyword>
<keyword evidence="7 12" id="KW-0472">Membrane</keyword>
<comment type="function">
    <text evidence="9 12">Required for accurate and efficient protein synthesis under certain stress conditions. May act as a fidelity factor of the translation reaction, by catalyzing a one-codon backward translocation of tRNAs on improperly translocated ribosomes. Back-translocation proceeds from a post-translocation (POST) complex to a pre-translocation (PRE) complex, thus giving elongation factor G a second chance to translocate the tRNAs correctly. Binds to ribosomes in a GTP-dependent manner.</text>
</comment>
<dbReference type="AlphaFoldDB" id="A0A2Z4AE15"/>
<keyword evidence="3 12" id="KW-0547">Nucleotide-binding</keyword>
<evidence type="ECO:0000256" key="8">
    <source>
        <dbReference type="ARBA" id="ARBA00050293"/>
    </source>
</evidence>
<dbReference type="InterPro" id="IPR013842">
    <property type="entry name" value="LepA_CTD"/>
</dbReference>
<dbReference type="InterPro" id="IPR009000">
    <property type="entry name" value="Transl_B-barrel_sf"/>
</dbReference>
<dbReference type="Pfam" id="PF00009">
    <property type="entry name" value="GTP_EFTU"/>
    <property type="match status" value="1"/>
</dbReference>
<dbReference type="KEGG" id="mtar:DF168_00858"/>
<evidence type="ECO:0000256" key="6">
    <source>
        <dbReference type="ARBA" id="ARBA00023134"/>
    </source>
</evidence>
<dbReference type="CDD" id="cd01890">
    <property type="entry name" value="LepA"/>
    <property type="match status" value="1"/>
</dbReference>
<keyword evidence="6 12" id="KW-0342">GTP-binding</keyword>
<dbReference type="PANTHER" id="PTHR43512">
    <property type="entry name" value="TRANSLATION FACTOR GUF1-RELATED"/>
    <property type="match status" value="1"/>
</dbReference>
<dbReference type="Gene3D" id="3.30.70.2570">
    <property type="entry name" value="Elongation factor 4, C-terminal domain"/>
    <property type="match status" value="1"/>
</dbReference>
<dbReference type="SUPFAM" id="SSF50447">
    <property type="entry name" value="Translation proteins"/>
    <property type="match status" value="1"/>
</dbReference>
<dbReference type="Pfam" id="PF00679">
    <property type="entry name" value="EFG_C"/>
    <property type="match status" value="1"/>
</dbReference>
<dbReference type="Proteomes" id="UP000247465">
    <property type="component" value="Chromosome"/>
</dbReference>
<dbReference type="InterPro" id="IPR035647">
    <property type="entry name" value="EFG_III/V"/>
</dbReference>
<comment type="catalytic activity">
    <reaction evidence="8 12">
        <text>GTP + H2O = GDP + phosphate + H(+)</text>
        <dbReference type="Rhea" id="RHEA:19669"/>
        <dbReference type="ChEBI" id="CHEBI:15377"/>
        <dbReference type="ChEBI" id="CHEBI:15378"/>
        <dbReference type="ChEBI" id="CHEBI:37565"/>
        <dbReference type="ChEBI" id="CHEBI:43474"/>
        <dbReference type="ChEBI" id="CHEBI:58189"/>
        <dbReference type="EC" id="3.6.5.n1"/>
    </reaction>
</comment>
<evidence type="ECO:0000313" key="15">
    <source>
        <dbReference type="Proteomes" id="UP000247465"/>
    </source>
</evidence>
<dbReference type="PROSITE" id="PS51722">
    <property type="entry name" value="G_TR_2"/>
    <property type="match status" value="1"/>
</dbReference>
<keyword evidence="14" id="KW-0251">Elongation factor</keyword>
<dbReference type="Gene3D" id="3.30.70.870">
    <property type="entry name" value="Elongation Factor G (Translational Gtpase), domain 3"/>
    <property type="match status" value="1"/>
</dbReference>
<feature type="binding site" evidence="12">
    <location>
        <begin position="134"/>
        <end position="137"/>
    </location>
    <ligand>
        <name>GTP</name>
        <dbReference type="ChEBI" id="CHEBI:37565"/>
    </ligand>
</feature>
<dbReference type="GO" id="GO:0003746">
    <property type="term" value="F:translation elongation factor activity"/>
    <property type="evidence" value="ECO:0007669"/>
    <property type="project" value="UniProtKB-UniRule"/>
</dbReference>
<dbReference type="GO" id="GO:0043022">
    <property type="term" value="F:ribosome binding"/>
    <property type="evidence" value="ECO:0007669"/>
    <property type="project" value="UniProtKB-UniRule"/>
</dbReference>
<dbReference type="HAMAP" id="MF_00071">
    <property type="entry name" value="LepA"/>
    <property type="match status" value="1"/>
</dbReference>
<dbReference type="InterPro" id="IPR000640">
    <property type="entry name" value="EFG_V-like"/>
</dbReference>
<dbReference type="GO" id="GO:0005525">
    <property type="term" value="F:GTP binding"/>
    <property type="evidence" value="ECO:0007669"/>
    <property type="project" value="UniProtKB-UniRule"/>
</dbReference>
<evidence type="ECO:0000256" key="5">
    <source>
        <dbReference type="ARBA" id="ARBA00022917"/>
    </source>
</evidence>
<evidence type="ECO:0000256" key="11">
    <source>
        <dbReference type="ARBA" id="ARBA00066744"/>
    </source>
</evidence>
<dbReference type="FunFam" id="3.30.70.870:FF:000004">
    <property type="entry name" value="Translation factor GUF1, mitochondrial"/>
    <property type="match status" value="1"/>
</dbReference>